<dbReference type="EMBL" id="SDKC01000001">
    <property type="protein sequence ID" value="RXS74417.1"/>
    <property type="molecule type" value="Genomic_DNA"/>
</dbReference>
<dbReference type="Pfam" id="PF06133">
    <property type="entry name" value="Com_YlbF"/>
    <property type="match status" value="1"/>
</dbReference>
<dbReference type="SUPFAM" id="SSF158622">
    <property type="entry name" value="YheA/YmcA-like"/>
    <property type="match status" value="1"/>
</dbReference>
<dbReference type="AlphaFoldDB" id="A0A4Q1RFQ6"/>
<keyword evidence="2" id="KW-1185">Reference proteome</keyword>
<dbReference type="Gene3D" id="1.20.1500.10">
    <property type="entry name" value="YheA/YmcA-like"/>
    <property type="match status" value="1"/>
</dbReference>
<sequence>MNKIQECVEKLLEVIREDSAYQRYLACEEKLKSNPELKKQIDEFRVAVFHMNNDDTQGDLYDITDEVENRYESLRKVPEVNAYLEAELDVCRMLQQVQSQFRNGIDLNIPNV</sequence>
<reference evidence="1 2" key="1">
    <citation type="submission" date="2019-01" db="EMBL/GenBank/DDBJ databases">
        <title>Blautia sp. nov. KGMB01111 isolated human feces.</title>
        <authorList>
            <person name="Park J.-E."/>
            <person name="Kim J.-S."/>
            <person name="Park S.-H."/>
        </authorList>
    </citation>
    <scope>NUCLEOTIDE SEQUENCE [LARGE SCALE GENOMIC DNA]</scope>
    <source>
        <strain evidence="1 2">KGMB01111</strain>
    </source>
</reference>
<accession>A0A4Q1RFQ6</accession>
<evidence type="ECO:0000313" key="2">
    <source>
        <dbReference type="Proteomes" id="UP000290106"/>
    </source>
</evidence>
<dbReference type="RefSeq" id="WP_022398984.1">
    <property type="nucleotide sequence ID" value="NZ_SDKC01000001.1"/>
</dbReference>
<comment type="caution">
    <text evidence="1">The sequence shown here is derived from an EMBL/GenBank/DDBJ whole genome shotgun (WGS) entry which is preliminary data.</text>
</comment>
<name>A0A4Q1RFQ6_9FIRM</name>
<organism evidence="1 2">
    <name type="scientific">Blautia faecicola</name>
    <dbReference type="NCBI Taxonomy" id="2509240"/>
    <lineage>
        <taxon>Bacteria</taxon>
        <taxon>Bacillati</taxon>
        <taxon>Bacillota</taxon>
        <taxon>Clostridia</taxon>
        <taxon>Lachnospirales</taxon>
        <taxon>Lachnospiraceae</taxon>
        <taxon>Blautia</taxon>
    </lineage>
</organism>
<protein>
    <submittedName>
        <fullName evidence="1">YlbF family regulator</fullName>
    </submittedName>
</protein>
<gene>
    <name evidence="1" type="ORF">ETP43_03725</name>
</gene>
<dbReference type="OrthoDB" id="1766338at2"/>
<dbReference type="Proteomes" id="UP000290106">
    <property type="component" value="Unassembled WGS sequence"/>
</dbReference>
<dbReference type="InterPro" id="IPR023378">
    <property type="entry name" value="YheA/YmcA-like_dom_sf"/>
</dbReference>
<dbReference type="InterPro" id="IPR010368">
    <property type="entry name" value="Com_YlbF"/>
</dbReference>
<proteinExistence type="predicted"/>
<evidence type="ECO:0000313" key="1">
    <source>
        <dbReference type="EMBL" id="RXS74417.1"/>
    </source>
</evidence>